<evidence type="ECO:0000256" key="1">
    <source>
        <dbReference type="SAM" id="SignalP"/>
    </source>
</evidence>
<organism evidence="2 3">
    <name type="scientific">Flagellimonas eckloniae</name>
    <dbReference type="NCBI Taxonomy" id="346185"/>
    <lineage>
        <taxon>Bacteria</taxon>
        <taxon>Pseudomonadati</taxon>
        <taxon>Bacteroidota</taxon>
        <taxon>Flavobacteriia</taxon>
        <taxon>Flavobacteriales</taxon>
        <taxon>Flavobacteriaceae</taxon>
        <taxon>Flagellimonas</taxon>
    </lineage>
</organism>
<sequence length="496" mass="57180">MSLLKPLLTFCLFLVLCHSLTAQTVSSKLVDAKTQKGIPYATIQYGEHQGVITNEEGRFSFVIDEGAVSLDSIYITSMGYEKRGFTLQQLQDSIIPINPKAIELSGVCLFDKELSVDEIMERVEERLPYNYNKEPLKQRFFLRQSSFNTMQRLDIEFKKSTIEELNKKLIDSIITILPKSASYYTETLGDYYKNGEENKLEIIKAAELYDKSNEGSMEALSDKMEAIFKANVKPDSYLKIKSGIFGEKVQLDSIFDAEEDAEALEEEFDKPKKNDFLSNRKYVLKEIHSQFFGKKSKLDVAKKLNRYEYELLGYSELENQGVYVIGFVPKGGADFKGQLFINIEDFAIIRMDYENVKPLRSIKLLGFSYREQKYTGSTVFSKHGKNTYDLKFMNLTFGRKMGVDRPLKVIEKNKYVKGRRKQNELSLALDIINYNTEKFEFVVFDSNAVPKTNFEALEEDETVKATYLSSYNPEFWKGYTIMEPNKAIREFVVEGE</sequence>
<dbReference type="AlphaFoldDB" id="A0A0Q0XQ57"/>
<proteinExistence type="predicted"/>
<feature type="signal peptide" evidence="1">
    <location>
        <begin position="1"/>
        <end position="22"/>
    </location>
</feature>
<evidence type="ECO:0008006" key="4">
    <source>
        <dbReference type="Google" id="ProtNLM"/>
    </source>
</evidence>
<gene>
    <name evidence="2" type="ORF">AAY42_16250</name>
</gene>
<dbReference type="STRING" id="346185.AAY42_16250"/>
<keyword evidence="3" id="KW-1185">Reference proteome</keyword>
<dbReference type="OrthoDB" id="1433475at2"/>
<protein>
    <recommendedName>
        <fullName evidence="4">Carboxypeptidase-like regulatory domain-containing protein</fullName>
    </recommendedName>
</protein>
<dbReference type="RefSeq" id="WP_055397105.1">
    <property type="nucleotide sequence ID" value="NZ_LCTZ01000002.1"/>
</dbReference>
<feature type="chain" id="PRO_5006186682" description="Carboxypeptidase-like regulatory domain-containing protein" evidence="1">
    <location>
        <begin position="23"/>
        <end position="496"/>
    </location>
</feature>
<dbReference type="Proteomes" id="UP000050827">
    <property type="component" value="Unassembled WGS sequence"/>
</dbReference>
<name>A0A0Q0XQ57_9FLAO</name>
<accession>A0A0Q0XQ57</accession>
<dbReference type="PATRIC" id="fig|1547436.3.peg.3348"/>
<reference evidence="2 3" key="1">
    <citation type="submission" date="2015-04" db="EMBL/GenBank/DDBJ databases">
        <title>Complete genome of flavobacterium.</title>
        <authorList>
            <person name="Kwon Y.M."/>
            <person name="Kim S.-J."/>
        </authorList>
    </citation>
    <scope>NUCLEOTIDE SEQUENCE [LARGE SCALE GENOMIC DNA]</scope>
    <source>
        <strain evidence="2 3">DK169</strain>
    </source>
</reference>
<dbReference type="EMBL" id="LCTZ01000002">
    <property type="protein sequence ID" value="KQC31269.1"/>
    <property type="molecule type" value="Genomic_DNA"/>
</dbReference>
<evidence type="ECO:0000313" key="3">
    <source>
        <dbReference type="Proteomes" id="UP000050827"/>
    </source>
</evidence>
<comment type="caution">
    <text evidence="2">The sequence shown here is derived from an EMBL/GenBank/DDBJ whole genome shotgun (WGS) entry which is preliminary data.</text>
</comment>
<keyword evidence="1" id="KW-0732">Signal</keyword>
<evidence type="ECO:0000313" key="2">
    <source>
        <dbReference type="EMBL" id="KQC31269.1"/>
    </source>
</evidence>